<dbReference type="EMBL" id="AXDT01000200">
    <property type="protein sequence ID" value="ERT11350.1"/>
    <property type="molecule type" value="Genomic_DNA"/>
</dbReference>
<name>U7QW44_PHOTE</name>
<proteinExistence type="predicted"/>
<reference evidence="1 2" key="1">
    <citation type="submission" date="2013-10" db="EMBL/GenBank/DDBJ databases">
        <title>Whole Genome Shotgun Sequence of Photorhabdus temperata J3.</title>
        <authorList>
            <person name="Park G.-S."/>
            <person name="Hong S.-J."/>
            <person name="Shin J.-H."/>
        </authorList>
    </citation>
    <scope>NUCLEOTIDE SEQUENCE [LARGE SCALE GENOMIC DNA]</scope>
    <source>
        <strain evidence="1 2">J3</strain>
    </source>
</reference>
<dbReference type="Proteomes" id="UP000017133">
    <property type="component" value="Unassembled WGS sequence"/>
</dbReference>
<evidence type="ECO:0000313" key="2">
    <source>
        <dbReference type="Proteomes" id="UP000017133"/>
    </source>
</evidence>
<comment type="caution">
    <text evidence="1">The sequence shown here is derived from an EMBL/GenBank/DDBJ whole genome shotgun (WGS) entry which is preliminary data.</text>
</comment>
<evidence type="ECO:0000313" key="1">
    <source>
        <dbReference type="EMBL" id="ERT11350.1"/>
    </source>
</evidence>
<dbReference type="AlphaFoldDB" id="U7QW44"/>
<organism evidence="1 2">
    <name type="scientific">Photorhabdus temperata J3</name>
    <dbReference type="NCBI Taxonomy" id="1389415"/>
    <lineage>
        <taxon>Bacteria</taxon>
        <taxon>Pseudomonadati</taxon>
        <taxon>Pseudomonadota</taxon>
        <taxon>Gammaproteobacteria</taxon>
        <taxon>Enterobacterales</taxon>
        <taxon>Morganellaceae</taxon>
        <taxon>Photorhabdus</taxon>
    </lineage>
</organism>
<accession>U7QW44</accession>
<gene>
    <name evidence="1" type="ORF">O185_19795</name>
</gene>
<sequence length="40" mass="4606">MGQIDPFFDFSKVSACKMLFDIKTSFLIIVDIVFTDIVFL</sequence>
<protein>
    <submittedName>
        <fullName evidence="1">Uncharacterized protein</fullName>
    </submittedName>
</protein>
<keyword evidence="2" id="KW-1185">Reference proteome</keyword>